<dbReference type="EMBL" id="CP073910">
    <property type="protein sequence ID" value="QUT04824.1"/>
    <property type="molecule type" value="Genomic_DNA"/>
</dbReference>
<dbReference type="Proteomes" id="UP000681425">
    <property type="component" value="Chromosome"/>
</dbReference>
<proteinExistence type="predicted"/>
<dbReference type="RefSeq" id="WP_212608564.1">
    <property type="nucleotide sequence ID" value="NZ_CP073910.1"/>
</dbReference>
<protein>
    <submittedName>
        <fullName evidence="1">Uncharacterized protein</fullName>
    </submittedName>
</protein>
<sequence length="140" mass="15552">MKVEQITPFFPDDEQSRLYQAFLDANAAHTIACATPSNTREDRVRAAMLVSKTLADFMKASGCLHQGSPNSDERVKAAESERDKLLDAMSEAYALISAVMKGDMLSSVPPERSEARWHNIAWVLLTECERKLHAAVGHTF</sequence>
<keyword evidence="2" id="KW-1185">Reference proteome</keyword>
<dbReference type="AlphaFoldDB" id="A0A975Q0K0"/>
<evidence type="ECO:0000313" key="1">
    <source>
        <dbReference type="EMBL" id="QUT04824.1"/>
    </source>
</evidence>
<reference evidence="1" key="1">
    <citation type="submission" date="2021-04" db="EMBL/GenBank/DDBJ databases">
        <title>Isolation of p-tert-butylphenol degrading bacteria Sphingobium phenoxybenzoativorans Tas13 from active sludge.</title>
        <authorList>
            <person name="Li Y."/>
        </authorList>
    </citation>
    <scope>NUCLEOTIDE SEQUENCE</scope>
    <source>
        <strain evidence="1">Tas13</strain>
    </source>
</reference>
<dbReference type="KEGG" id="spph:KFK14_17560"/>
<organism evidence="1 2">
    <name type="scientific">Sphingobium phenoxybenzoativorans</name>
    <dbReference type="NCBI Taxonomy" id="1592790"/>
    <lineage>
        <taxon>Bacteria</taxon>
        <taxon>Pseudomonadati</taxon>
        <taxon>Pseudomonadota</taxon>
        <taxon>Alphaproteobacteria</taxon>
        <taxon>Sphingomonadales</taxon>
        <taxon>Sphingomonadaceae</taxon>
        <taxon>Sphingobium</taxon>
    </lineage>
</organism>
<gene>
    <name evidence="1" type="ORF">KFK14_17560</name>
</gene>
<name>A0A975Q0K0_9SPHN</name>
<accession>A0A975Q0K0</accession>
<evidence type="ECO:0000313" key="2">
    <source>
        <dbReference type="Proteomes" id="UP000681425"/>
    </source>
</evidence>